<dbReference type="GO" id="GO:0051536">
    <property type="term" value="F:iron-sulfur cluster binding"/>
    <property type="evidence" value="ECO:0007669"/>
    <property type="project" value="UniProtKB-KW"/>
</dbReference>
<dbReference type="InterPro" id="IPR042263">
    <property type="entry name" value="DPH1/DPH2_1"/>
</dbReference>
<dbReference type="Gene3D" id="3.40.50.11840">
    <property type="entry name" value="Diphthamide synthesis DPH1/DPH2 domain 1"/>
    <property type="match status" value="1"/>
</dbReference>
<evidence type="ECO:0000256" key="1">
    <source>
        <dbReference type="ARBA" id="ARBA00001966"/>
    </source>
</evidence>
<comment type="pathway">
    <text evidence="2 7">Protein modification; peptidyl-diphthamide biosynthesis.</text>
</comment>
<feature type="compositionally biased region" description="Acidic residues" evidence="8">
    <location>
        <begin position="447"/>
        <end position="459"/>
    </location>
</feature>
<keyword evidence="10" id="KW-1185">Reference proteome</keyword>
<sequence>MAESAPILSTPAEHILEEPTPIAVQPSDQRLSEEQLDVQYEIHRTVNEIRAGRWKRIALQFPDDVLVDAPRVFEALRDGLKQARSSQRGKANDSTNEGVADVTTKLQETTLETDLTGGQTVPAAEHVDEKLCILGDTSYGACCVDEVAAEHVDAEIVVHYGRACLSPTARLPVIYVFTEKSLDLGAAVASFESTYPNKHDKICLMADIPYSHHLNDLQLRLDQSGYAHVFKTAIIRDPRSPLPNRTVPAEVQEDSELLKEWNVFHIATPPTSLLLILSSRIKAMYIFDTDGAGSSALAASTSQLLRRRYALITRLSTVSIFGILINTLSVSNYMDALQHCQDIIARAGKKSYVFVVGKVNAAKVANFSEIGGWVVIGCWESSLIESKDFYRPIITPFELETALTDDNERVWGSQWIGDFSQLLGKQKSAANGNVSDEQPPALSEGEGNWDDQSDDEPPEFDLRTGRYVSNSRPMGRPKPSAAATIASEGADRRSKYSTPSSALVQRAKGDLATIGGQVSPAAQFLREKREWTGLGSDYEIAYERDDDGKIRGAAMEEGRSGVAKGYHVGESDKT</sequence>
<dbReference type="EMBL" id="CP090163">
    <property type="protein sequence ID" value="UJO12577.1"/>
    <property type="molecule type" value="Genomic_DNA"/>
</dbReference>
<evidence type="ECO:0000313" key="10">
    <source>
        <dbReference type="Proteomes" id="UP000756132"/>
    </source>
</evidence>
<name>A0A9Q8L822_PASFU</name>
<evidence type="ECO:0000256" key="5">
    <source>
        <dbReference type="ARBA" id="ARBA00023004"/>
    </source>
</evidence>
<protein>
    <recommendedName>
        <fullName evidence="7">2-(3-amino-3-carboxypropyl)histidine synthase subunit 2</fullName>
    </recommendedName>
</protein>
<dbReference type="InterPro" id="IPR016435">
    <property type="entry name" value="DPH1/DPH2"/>
</dbReference>
<feature type="region of interest" description="Disordered" evidence="8">
    <location>
        <begin position="428"/>
        <end position="501"/>
    </location>
</feature>
<dbReference type="GO" id="GO:0005737">
    <property type="term" value="C:cytoplasm"/>
    <property type="evidence" value="ECO:0007669"/>
    <property type="project" value="UniProtKB-SubCell"/>
</dbReference>
<evidence type="ECO:0000256" key="2">
    <source>
        <dbReference type="ARBA" id="ARBA00005156"/>
    </source>
</evidence>
<reference evidence="9" key="1">
    <citation type="submission" date="2021-12" db="EMBL/GenBank/DDBJ databases">
        <authorList>
            <person name="Zaccaron A."/>
            <person name="Stergiopoulos I."/>
        </authorList>
    </citation>
    <scope>NUCLEOTIDE SEQUENCE</scope>
    <source>
        <strain evidence="9">Race5_Kim</strain>
    </source>
</reference>
<comment type="subcellular location">
    <subcellularLocation>
        <location evidence="7">Cytoplasm</location>
    </subcellularLocation>
</comment>
<reference evidence="9" key="2">
    <citation type="journal article" date="2022" name="Microb. Genom.">
        <title>A chromosome-scale genome assembly of the tomato pathogen Cladosporium fulvum reveals a compartmentalized genome architecture and the presence of a dispensable chromosome.</title>
        <authorList>
            <person name="Zaccaron A.Z."/>
            <person name="Chen L.H."/>
            <person name="Samaras A."/>
            <person name="Stergiopoulos I."/>
        </authorList>
    </citation>
    <scope>NUCLEOTIDE SEQUENCE</scope>
    <source>
        <strain evidence="9">Race5_Kim</strain>
    </source>
</reference>
<dbReference type="SFLD" id="SFLDF00408">
    <property type="entry name" value="Diphthamide_biosynthesis_famil"/>
    <property type="match status" value="1"/>
</dbReference>
<evidence type="ECO:0000256" key="3">
    <source>
        <dbReference type="ARBA" id="ARBA00006179"/>
    </source>
</evidence>
<dbReference type="InterPro" id="IPR010014">
    <property type="entry name" value="DHP2"/>
</dbReference>
<dbReference type="AlphaFoldDB" id="A0A9Q8L822"/>
<accession>A0A9Q8L822</accession>
<dbReference type="Proteomes" id="UP000756132">
    <property type="component" value="Chromosome 1"/>
</dbReference>
<dbReference type="RefSeq" id="XP_047756943.1">
    <property type="nucleotide sequence ID" value="XM_047901148.1"/>
</dbReference>
<dbReference type="GeneID" id="71981878"/>
<dbReference type="Pfam" id="PF01866">
    <property type="entry name" value="Diphthamide_syn"/>
    <property type="match status" value="1"/>
</dbReference>
<dbReference type="SFLD" id="SFLDS00032">
    <property type="entry name" value="Radical_SAM_3-amino-3-carboxyp"/>
    <property type="match status" value="1"/>
</dbReference>
<dbReference type="KEGG" id="ffu:CLAFUR5_02000"/>
<dbReference type="OrthoDB" id="449241at2759"/>
<keyword evidence="6 7" id="KW-0411">Iron-sulfur</keyword>
<dbReference type="GO" id="GO:0090560">
    <property type="term" value="F:2-(3-amino-3-carboxypropyl)histidine synthase activity"/>
    <property type="evidence" value="ECO:0007669"/>
    <property type="project" value="InterPro"/>
</dbReference>
<organism evidence="9 10">
    <name type="scientific">Passalora fulva</name>
    <name type="common">Tomato leaf mold</name>
    <name type="synonym">Cladosporium fulvum</name>
    <dbReference type="NCBI Taxonomy" id="5499"/>
    <lineage>
        <taxon>Eukaryota</taxon>
        <taxon>Fungi</taxon>
        <taxon>Dikarya</taxon>
        <taxon>Ascomycota</taxon>
        <taxon>Pezizomycotina</taxon>
        <taxon>Dothideomycetes</taxon>
        <taxon>Dothideomycetidae</taxon>
        <taxon>Mycosphaerellales</taxon>
        <taxon>Mycosphaerellaceae</taxon>
        <taxon>Fulvia</taxon>
    </lineage>
</organism>
<gene>
    <name evidence="9" type="ORF">CLAFUR5_02000</name>
</gene>
<dbReference type="GO" id="GO:0017183">
    <property type="term" value="P:protein histidyl modification to diphthamide"/>
    <property type="evidence" value="ECO:0007669"/>
    <property type="project" value="InterPro"/>
</dbReference>
<keyword evidence="7" id="KW-0963">Cytoplasm</keyword>
<keyword evidence="4 7" id="KW-0479">Metal-binding</keyword>
<evidence type="ECO:0000256" key="4">
    <source>
        <dbReference type="ARBA" id="ARBA00022723"/>
    </source>
</evidence>
<proteinExistence type="inferred from homology"/>
<dbReference type="FunFam" id="3.40.50.11860:FF:000001">
    <property type="entry name" value="2-(3-amino-3-carboxypropyl)histidine synthase subunit 2"/>
    <property type="match status" value="1"/>
</dbReference>
<dbReference type="GO" id="GO:0046872">
    <property type="term" value="F:metal ion binding"/>
    <property type="evidence" value="ECO:0007669"/>
    <property type="project" value="UniProtKB-KW"/>
</dbReference>
<evidence type="ECO:0000256" key="6">
    <source>
        <dbReference type="ARBA" id="ARBA00023014"/>
    </source>
</evidence>
<comment type="cofactor">
    <cofactor evidence="1">
        <name>[4Fe-4S] cluster</name>
        <dbReference type="ChEBI" id="CHEBI:49883"/>
    </cofactor>
</comment>
<comment type="function">
    <text evidence="7">Required for the first step of diphthamide biosynthesis, a post-translational modification of histidine which occurs in elongation factor 2. DPH1 and DPH2 transfer a 3-amino-3-carboxypropyl (ACP) group from S-adenosyl-L-methionine (SAM) to a histidine residue, the reaction is assisted by a reduction system comprising DPH3 and a NADH-dependent reductase. Facilitates the reduction of the catalytic iron-sulfur cluster found in the DPH1 subunit.</text>
</comment>
<dbReference type="PANTHER" id="PTHR10762:SF2">
    <property type="entry name" value="2-(3-AMINO-3-CARBOXYPROPYL)HISTIDINE SYNTHASE SUBUNIT 2"/>
    <property type="match status" value="1"/>
</dbReference>
<dbReference type="Gene3D" id="3.40.50.11860">
    <property type="entry name" value="Diphthamide synthesis DPH1/DPH2 domain 3"/>
    <property type="match status" value="1"/>
</dbReference>
<evidence type="ECO:0000256" key="7">
    <source>
        <dbReference type="RuleBase" id="RU364133"/>
    </source>
</evidence>
<dbReference type="InterPro" id="IPR042265">
    <property type="entry name" value="DPH1/DPH2_3"/>
</dbReference>
<dbReference type="PANTHER" id="PTHR10762">
    <property type="entry name" value="DIPHTHAMIDE BIOSYNTHESIS PROTEIN"/>
    <property type="match status" value="1"/>
</dbReference>
<dbReference type="SFLD" id="SFLDG01121">
    <property type="entry name" value="Diphthamide_biosynthesis"/>
    <property type="match status" value="1"/>
</dbReference>
<dbReference type="OMA" id="QIWNENH"/>
<dbReference type="NCBIfam" id="TIGR00322">
    <property type="entry name" value="diphth2_R"/>
    <property type="match status" value="1"/>
</dbReference>
<comment type="similarity">
    <text evidence="3 7">Belongs to the DPH1/DPH2 family. DPH2 subfamily.</text>
</comment>
<keyword evidence="5 7" id="KW-0408">Iron</keyword>
<evidence type="ECO:0000256" key="8">
    <source>
        <dbReference type="SAM" id="MobiDB-lite"/>
    </source>
</evidence>
<dbReference type="NCBIfam" id="TIGR00272">
    <property type="entry name" value="DPH2"/>
    <property type="match status" value="1"/>
</dbReference>
<evidence type="ECO:0000313" key="9">
    <source>
        <dbReference type="EMBL" id="UJO12577.1"/>
    </source>
</evidence>